<dbReference type="OrthoDB" id="422574at2759"/>
<dbReference type="PROSITE" id="PS50404">
    <property type="entry name" value="GST_NTER"/>
    <property type="match status" value="1"/>
</dbReference>
<evidence type="ECO:0000313" key="3">
    <source>
        <dbReference type="EMBL" id="KAG8464529.1"/>
    </source>
</evidence>
<dbReference type="OMA" id="PSPFCKI"/>
<proteinExistence type="predicted"/>
<dbReference type="PANTHER" id="PTHR45288">
    <property type="entry name" value="THIOREDOXIN FAMILY PROTEIN"/>
    <property type="match status" value="1"/>
</dbReference>
<dbReference type="InterPro" id="IPR004045">
    <property type="entry name" value="Glutathione_S-Trfase_N"/>
</dbReference>
<dbReference type="AlphaFoldDB" id="A0A8J6C9F9"/>
<keyword evidence="1" id="KW-0732">Signal</keyword>
<dbReference type="Proteomes" id="UP000751190">
    <property type="component" value="Unassembled WGS sequence"/>
</dbReference>
<sequence length="324" mass="35221">MFLAYAWALGLMRPSIALVRPTSTLVRRHVRCLVAATRMSDLPPVRAPDGFAPPEPKALSIPEGQTLSALTGALALALRGGTGVFVQGWTPGVGAPVGKYSLFNFRDTSPSLASCARPAQPLRLYEYEPSPYCRKVREACAILDLNVTMLPCPAARTGFAAELKQLGGKMQVPFLVDPNAQLSMYESDDIIAHLYDAYGPGRAAVPWTLKGGFAFWTCALASMARGLAGNRLDPRARPDTMAMRPIELWGYDASPFVKPVRERLCSLALPHTMVNCARGSANRDVLVARTGRFQVPFISDPNTGVEMFESDAIVRYLDSVYKIA</sequence>
<dbReference type="Pfam" id="PF13417">
    <property type="entry name" value="GST_N_3"/>
    <property type="match status" value="2"/>
</dbReference>
<evidence type="ECO:0000259" key="2">
    <source>
        <dbReference type="PROSITE" id="PS50404"/>
    </source>
</evidence>
<accession>A0A8J6C9F9</accession>
<evidence type="ECO:0000256" key="1">
    <source>
        <dbReference type="SAM" id="SignalP"/>
    </source>
</evidence>
<evidence type="ECO:0000313" key="4">
    <source>
        <dbReference type="Proteomes" id="UP000751190"/>
    </source>
</evidence>
<feature type="domain" description="GST N-terminal" evidence="2">
    <location>
        <begin position="120"/>
        <end position="202"/>
    </location>
</feature>
<comment type="caution">
    <text evidence="3">The sequence shown here is derived from an EMBL/GenBank/DDBJ whole genome shotgun (WGS) entry which is preliminary data.</text>
</comment>
<organism evidence="3 4">
    <name type="scientific">Diacronema lutheri</name>
    <name type="common">Unicellular marine alga</name>
    <name type="synonym">Monochrysis lutheri</name>
    <dbReference type="NCBI Taxonomy" id="2081491"/>
    <lineage>
        <taxon>Eukaryota</taxon>
        <taxon>Haptista</taxon>
        <taxon>Haptophyta</taxon>
        <taxon>Pavlovophyceae</taxon>
        <taxon>Pavlovales</taxon>
        <taxon>Pavlovaceae</taxon>
        <taxon>Diacronema</taxon>
    </lineage>
</organism>
<dbReference type="PANTHER" id="PTHR45288:SF1">
    <property type="entry name" value="THIOREDOXIN FAMILY PROTEIN"/>
    <property type="match status" value="1"/>
</dbReference>
<dbReference type="EMBL" id="JAGTXO010000012">
    <property type="protein sequence ID" value="KAG8464529.1"/>
    <property type="molecule type" value="Genomic_DNA"/>
</dbReference>
<dbReference type="InterPro" id="IPR036249">
    <property type="entry name" value="Thioredoxin-like_sf"/>
</dbReference>
<feature type="signal peptide" evidence="1">
    <location>
        <begin position="1"/>
        <end position="17"/>
    </location>
</feature>
<keyword evidence="4" id="KW-1185">Reference proteome</keyword>
<name>A0A8J6C9F9_DIALT</name>
<dbReference type="SUPFAM" id="SSF52833">
    <property type="entry name" value="Thioredoxin-like"/>
    <property type="match status" value="2"/>
</dbReference>
<dbReference type="Gene3D" id="3.40.30.10">
    <property type="entry name" value="Glutaredoxin"/>
    <property type="match status" value="2"/>
</dbReference>
<protein>
    <recommendedName>
        <fullName evidence="2">GST N-terminal domain-containing protein</fullName>
    </recommendedName>
</protein>
<reference evidence="3" key="1">
    <citation type="submission" date="2021-05" db="EMBL/GenBank/DDBJ databases">
        <title>The genome of the haptophyte Pavlova lutheri (Diacronema luteri, Pavlovales) - a model for lipid biosynthesis in eukaryotic algae.</title>
        <authorList>
            <person name="Hulatt C.J."/>
            <person name="Posewitz M.C."/>
        </authorList>
    </citation>
    <scope>NUCLEOTIDE SEQUENCE</scope>
    <source>
        <strain evidence="3">NIVA-4/92</strain>
    </source>
</reference>
<gene>
    <name evidence="3" type="ORF">KFE25_009897</name>
</gene>
<feature type="chain" id="PRO_5035189176" description="GST N-terminal domain-containing protein" evidence="1">
    <location>
        <begin position="18"/>
        <end position="324"/>
    </location>
</feature>